<keyword evidence="2" id="KW-1185">Reference proteome</keyword>
<dbReference type="Proteomes" id="UP001596514">
    <property type="component" value="Unassembled WGS sequence"/>
</dbReference>
<sequence length="48" mass="5123">MSGGRGGAAGPGVLRKELGRYGEAETHYRGAPACLERHEVERLARSGR</sequence>
<evidence type="ECO:0000313" key="2">
    <source>
        <dbReference type="Proteomes" id="UP001596514"/>
    </source>
</evidence>
<organism evidence="1 2">
    <name type="scientific">Streptosporangium amethystogenes subsp. fukuiense</name>
    <dbReference type="NCBI Taxonomy" id="698418"/>
    <lineage>
        <taxon>Bacteria</taxon>
        <taxon>Bacillati</taxon>
        <taxon>Actinomycetota</taxon>
        <taxon>Actinomycetes</taxon>
        <taxon>Streptosporangiales</taxon>
        <taxon>Streptosporangiaceae</taxon>
        <taxon>Streptosporangium</taxon>
    </lineage>
</organism>
<name>A0ABW2T1M8_9ACTN</name>
<gene>
    <name evidence="1" type="ORF">ACFQVD_19545</name>
</gene>
<evidence type="ECO:0000313" key="1">
    <source>
        <dbReference type="EMBL" id="MFC7602298.1"/>
    </source>
</evidence>
<dbReference type="RefSeq" id="WP_343964284.1">
    <property type="nucleotide sequence ID" value="NZ_BAAAGK010000023.1"/>
</dbReference>
<proteinExistence type="predicted"/>
<reference evidence="2" key="1">
    <citation type="journal article" date="2019" name="Int. J. Syst. Evol. Microbiol.">
        <title>The Global Catalogue of Microorganisms (GCM) 10K type strain sequencing project: providing services to taxonomists for standard genome sequencing and annotation.</title>
        <authorList>
            <consortium name="The Broad Institute Genomics Platform"/>
            <consortium name="The Broad Institute Genome Sequencing Center for Infectious Disease"/>
            <person name="Wu L."/>
            <person name="Ma J."/>
        </authorList>
    </citation>
    <scope>NUCLEOTIDE SEQUENCE [LARGE SCALE GENOMIC DNA]</scope>
    <source>
        <strain evidence="2">JCM 10083</strain>
    </source>
</reference>
<comment type="caution">
    <text evidence="1">The sequence shown here is derived from an EMBL/GenBank/DDBJ whole genome shotgun (WGS) entry which is preliminary data.</text>
</comment>
<dbReference type="EMBL" id="JBHTEE010000001">
    <property type="protein sequence ID" value="MFC7602298.1"/>
    <property type="molecule type" value="Genomic_DNA"/>
</dbReference>
<accession>A0ABW2T1M8</accession>
<protein>
    <submittedName>
        <fullName evidence="1">Uncharacterized protein</fullName>
    </submittedName>
</protein>